<keyword evidence="1" id="KW-1133">Transmembrane helix</keyword>
<organism evidence="3 4">
    <name type="scientific">Arthrobacter crystallopoietes BAB-32</name>
    <dbReference type="NCBI Taxonomy" id="1246476"/>
    <lineage>
        <taxon>Bacteria</taxon>
        <taxon>Bacillati</taxon>
        <taxon>Actinomycetota</taxon>
        <taxon>Actinomycetes</taxon>
        <taxon>Micrococcales</taxon>
        <taxon>Micrococcaceae</taxon>
        <taxon>Crystallibacter</taxon>
    </lineage>
</organism>
<comment type="caution">
    <text evidence="3">The sequence shown here is derived from an EMBL/GenBank/DDBJ whole genome shotgun (WGS) entry which is preliminary data.</text>
</comment>
<dbReference type="RefSeq" id="WP_005269531.1">
    <property type="nucleotide sequence ID" value="NZ_ANPE02000147.1"/>
</dbReference>
<feature type="transmembrane region" description="Helical" evidence="1">
    <location>
        <begin position="12"/>
        <end position="30"/>
    </location>
</feature>
<dbReference type="OrthoDB" id="5190946at2"/>
<keyword evidence="1" id="KW-0472">Membrane</keyword>
<keyword evidence="4" id="KW-1185">Reference proteome</keyword>
<protein>
    <submittedName>
        <fullName evidence="3">TadE family protein</fullName>
    </submittedName>
</protein>
<evidence type="ECO:0000256" key="1">
    <source>
        <dbReference type="SAM" id="Phobius"/>
    </source>
</evidence>
<gene>
    <name evidence="3" type="ORF">D477_012595</name>
</gene>
<dbReference type="Proteomes" id="UP000010729">
    <property type="component" value="Unassembled WGS sequence"/>
</dbReference>
<evidence type="ECO:0000259" key="2">
    <source>
        <dbReference type="Pfam" id="PF07811"/>
    </source>
</evidence>
<evidence type="ECO:0000313" key="3">
    <source>
        <dbReference type="EMBL" id="EMY33875.1"/>
    </source>
</evidence>
<dbReference type="Pfam" id="PF07811">
    <property type="entry name" value="TadE"/>
    <property type="match status" value="1"/>
</dbReference>
<proteinExistence type="predicted"/>
<accession>N1UXV2</accession>
<dbReference type="EMBL" id="ANPE02000147">
    <property type="protein sequence ID" value="EMY33875.1"/>
    <property type="molecule type" value="Genomic_DNA"/>
</dbReference>
<dbReference type="AlphaFoldDB" id="N1UXV2"/>
<evidence type="ECO:0000313" key="4">
    <source>
        <dbReference type="Proteomes" id="UP000010729"/>
    </source>
</evidence>
<feature type="domain" description="TadE-like" evidence="2">
    <location>
        <begin position="9"/>
        <end position="51"/>
    </location>
</feature>
<dbReference type="InterPro" id="IPR012495">
    <property type="entry name" value="TadE-like_dom"/>
</dbReference>
<sequence>MKKLRNEKGAAAVEFALVVPILLLLLLGIVEFGRVYNAQMQLTAAARDGARVMSINAVPAQAASDARAAVIASASALHPDVTATQVAVSVSPSSTTVCMPGSTATVTVNYPLQFLSGLFGSSITLTGKGVMQCSA</sequence>
<reference evidence="3 4" key="1">
    <citation type="journal article" date="2013" name="Genome Announc.">
        <title>Draft Genome Sequence of Arthrobacter crystallopoietes Strain BAB-32, Revealing Genes for Bioremediation.</title>
        <authorList>
            <person name="Joshi M.N."/>
            <person name="Pandit A.S."/>
            <person name="Sharma A."/>
            <person name="Pandya R.V."/>
            <person name="Desai S.M."/>
            <person name="Saxena A.K."/>
            <person name="Bagatharia S.B."/>
        </authorList>
    </citation>
    <scope>NUCLEOTIDE SEQUENCE [LARGE SCALE GENOMIC DNA]</scope>
    <source>
        <strain evidence="3 4">BAB-32</strain>
    </source>
</reference>
<name>N1UXV2_9MICC</name>
<keyword evidence="1" id="KW-0812">Transmembrane</keyword>